<dbReference type="InterPro" id="IPR020568">
    <property type="entry name" value="Ribosomal_Su5_D2-typ_SF"/>
</dbReference>
<evidence type="ECO:0000313" key="11">
    <source>
        <dbReference type="Proteomes" id="UP000019050"/>
    </source>
</evidence>
<evidence type="ECO:0000256" key="5">
    <source>
        <dbReference type="ARBA" id="ARBA00022777"/>
    </source>
</evidence>
<organism evidence="10 11">
    <name type="scientific">Abiotrophia defectiva ATCC 49176</name>
    <dbReference type="NCBI Taxonomy" id="592010"/>
    <lineage>
        <taxon>Bacteria</taxon>
        <taxon>Bacillati</taxon>
        <taxon>Bacillota</taxon>
        <taxon>Bacilli</taxon>
        <taxon>Lactobacillales</taxon>
        <taxon>Aerococcaceae</taxon>
        <taxon>Abiotrophia</taxon>
    </lineage>
</organism>
<dbReference type="InterPro" id="IPR006204">
    <property type="entry name" value="GHMP_kinase_N_dom"/>
</dbReference>
<keyword evidence="3" id="KW-0808">Transferase</keyword>
<dbReference type="Gene3D" id="3.30.230.10">
    <property type="match status" value="1"/>
</dbReference>
<feature type="domain" description="GHMP kinase N-terminal" evidence="8">
    <location>
        <begin position="110"/>
        <end position="198"/>
    </location>
</feature>
<dbReference type="InterPro" id="IPR036554">
    <property type="entry name" value="GHMP_kinase_C_sf"/>
</dbReference>
<dbReference type="Gene3D" id="3.30.70.890">
    <property type="entry name" value="GHMP kinase, C-terminal domain"/>
    <property type="match status" value="1"/>
</dbReference>
<dbReference type="GO" id="GO:0005524">
    <property type="term" value="F:ATP binding"/>
    <property type="evidence" value="ECO:0007669"/>
    <property type="project" value="UniProtKB-KW"/>
</dbReference>
<evidence type="ECO:0000256" key="6">
    <source>
        <dbReference type="ARBA" id="ARBA00022840"/>
    </source>
</evidence>
<keyword evidence="11" id="KW-1185">Reference proteome</keyword>
<gene>
    <name evidence="10" type="ORF">GCWU000182_001576</name>
</gene>
<reference evidence="10" key="1">
    <citation type="submission" date="2013-06" db="EMBL/GenBank/DDBJ databases">
        <authorList>
            <person name="Weinstock G."/>
            <person name="Sodergren E."/>
            <person name="Clifton S."/>
            <person name="Fulton L."/>
            <person name="Fulton B."/>
            <person name="Courtney L."/>
            <person name="Fronick C."/>
            <person name="Harrison M."/>
            <person name="Strong C."/>
            <person name="Farmer C."/>
            <person name="Delahaunty K."/>
            <person name="Markovic C."/>
            <person name="Hall O."/>
            <person name="Minx P."/>
            <person name="Tomlinson C."/>
            <person name="Mitreva M."/>
            <person name="Nelson J."/>
            <person name="Hou S."/>
            <person name="Wollam A."/>
            <person name="Pepin K.H."/>
            <person name="Johnson M."/>
            <person name="Bhonagiri V."/>
            <person name="Nash W.E."/>
            <person name="Warren W."/>
            <person name="Chinwalla A."/>
            <person name="Mardis E.R."/>
            <person name="Wilson R.K."/>
        </authorList>
    </citation>
    <scope>NUCLEOTIDE SEQUENCE [LARGE SCALE GENOMIC DNA]</scope>
    <source>
        <strain evidence="10">ATCC 49176</strain>
    </source>
</reference>
<evidence type="ECO:0000313" key="10">
    <source>
        <dbReference type="EMBL" id="ESK65033.1"/>
    </source>
</evidence>
<dbReference type="InterPro" id="IPR013750">
    <property type="entry name" value="GHMP_kinase_C_dom"/>
</dbReference>
<dbReference type="InterPro" id="IPR005917">
    <property type="entry name" value="Pmev_kinase_bact"/>
</dbReference>
<keyword evidence="4" id="KW-0547">Nucleotide-binding</keyword>
<keyword evidence="7" id="KW-0472">Membrane</keyword>
<dbReference type="Proteomes" id="UP000019050">
    <property type="component" value="Unassembled WGS sequence"/>
</dbReference>
<feature type="domain" description="GHMP kinase C-terminal" evidence="9">
    <location>
        <begin position="307"/>
        <end position="368"/>
    </location>
</feature>
<comment type="caution">
    <text evidence="10">The sequence shown here is derived from an EMBL/GenBank/DDBJ whole genome shotgun (WGS) entry which is preliminary data.</text>
</comment>
<evidence type="ECO:0000256" key="3">
    <source>
        <dbReference type="ARBA" id="ARBA00022679"/>
    </source>
</evidence>
<accession>W1Q1X9</accession>
<dbReference type="GO" id="GO:0019287">
    <property type="term" value="P:isopentenyl diphosphate biosynthetic process, mevalonate pathway"/>
    <property type="evidence" value="ECO:0007669"/>
    <property type="project" value="UniProtKB-UniPathway"/>
</dbReference>
<dbReference type="EMBL" id="ACIN03000014">
    <property type="protein sequence ID" value="ESK65033.1"/>
    <property type="molecule type" value="Genomic_DNA"/>
</dbReference>
<keyword evidence="7" id="KW-0812">Transmembrane</keyword>
<dbReference type="HOGENOM" id="CLU_017814_7_0_9"/>
<dbReference type="PANTHER" id="PTHR31814:SF2">
    <property type="entry name" value="PHOSPHOMEVALONATE KINASE"/>
    <property type="match status" value="1"/>
</dbReference>
<keyword evidence="5 10" id="KW-0418">Kinase</keyword>
<evidence type="ECO:0000256" key="2">
    <source>
        <dbReference type="ARBA" id="ARBA00012958"/>
    </source>
</evidence>
<keyword evidence="7" id="KW-1133">Transmembrane helix</keyword>
<evidence type="ECO:0000256" key="1">
    <source>
        <dbReference type="ARBA" id="ARBA00005017"/>
    </source>
</evidence>
<dbReference type="UniPathway" id="UPA00057">
    <property type="reaction ID" value="UER00099"/>
</dbReference>
<protein>
    <recommendedName>
        <fullName evidence="2">phosphomevalonate kinase</fullName>
        <ecNumber evidence="2">2.7.4.2</ecNumber>
    </recommendedName>
</protein>
<dbReference type="InterPro" id="IPR035102">
    <property type="entry name" value="Phosphomevalonate_kinase"/>
</dbReference>
<sequence>MTKKEAAMEAMDQLLELFDLAPELNFGTNQGWAPGKLFLAGEYAVLAPDQPAILFAVSQYLHCQVGISPWPGRGLLQSNLPGLEDWHYERANLYEADSAQWRYVLAAMQIVEDLVEAVGRPLQDYRLSIDSQLLADNGRKYGFGSSGAVTVAVIQALLAFYGLVAKSPLMHYKLAAMAMMRLGSKGSLADLAVNAYGGWLYYVAPDRGWLQEALANHSILSLLSQDWPSLVIQPMSAPADLEVLVGWTGVPASTDNLIDQWQDRSGAAYQAFLSSAKETVQAIKTAFETGDSLAIQSRLADYRHLLLQIEKHNTLSIETPALRELVTIAQAYQFEAKSSGAGGGDCGIAVGQGQGLKKELAAAWQAAGITLVELEIGAPQRPSEEAGN</sequence>
<dbReference type="STRING" id="592010.GCWU000182_001576"/>
<dbReference type="NCBIfam" id="TIGR01220">
    <property type="entry name" value="Pmev_kin_Gr_pos"/>
    <property type="match status" value="1"/>
</dbReference>
<dbReference type="EC" id="2.7.4.2" evidence="2"/>
<evidence type="ECO:0000256" key="4">
    <source>
        <dbReference type="ARBA" id="ARBA00022741"/>
    </source>
</evidence>
<evidence type="ECO:0000259" key="9">
    <source>
        <dbReference type="Pfam" id="PF08544"/>
    </source>
</evidence>
<dbReference type="Pfam" id="PF00288">
    <property type="entry name" value="GHMP_kinases_N"/>
    <property type="match status" value="1"/>
</dbReference>
<dbReference type="SUPFAM" id="SSF55060">
    <property type="entry name" value="GHMP Kinase, C-terminal domain"/>
    <property type="match status" value="1"/>
</dbReference>
<dbReference type="PANTHER" id="PTHR31814">
    <property type="match status" value="1"/>
</dbReference>
<dbReference type="eggNOG" id="COG1577">
    <property type="taxonomic scope" value="Bacteria"/>
</dbReference>
<keyword evidence="6" id="KW-0067">ATP-binding</keyword>
<feature type="transmembrane region" description="Helical" evidence="7">
    <location>
        <begin position="141"/>
        <end position="164"/>
    </location>
</feature>
<dbReference type="SUPFAM" id="SSF54211">
    <property type="entry name" value="Ribosomal protein S5 domain 2-like"/>
    <property type="match status" value="1"/>
</dbReference>
<dbReference type="OrthoDB" id="1522677at2"/>
<evidence type="ECO:0000259" key="8">
    <source>
        <dbReference type="Pfam" id="PF00288"/>
    </source>
</evidence>
<dbReference type="Pfam" id="PF08544">
    <property type="entry name" value="GHMP_kinases_C"/>
    <property type="match status" value="1"/>
</dbReference>
<evidence type="ECO:0000256" key="7">
    <source>
        <dbReference type="SAM" id="Phobius"/>
    </source>
</evidence>
<dbReference type="GO" id="GO:0004631">
    <property type="term" value="F:phosphomevalonate kinase activity"/>
    <property type="evidence" value="ECO:0007669"/>
    <property type="project" value="UniProtKB-EC"/>
</dbReference>
<dbReference type="InterPro" id="IPR014721">
    <property type="entry name" value="Ribsml_uS5_D2-typ_fold_subgr"/>
</dbReference>
<dbReference type="AlphaFoldDB" id="W1Q1X9"/>
<proteinExistence type="predicted"/>
<name>W1Q1X9_ABIDE</name>
<comment type="pathway">
    <text evidence="1">Isoprenoid biosynthesis; isopentenyl diphosphate biosynthesis via mevalonate pathway; isopentenyl diphosphate from (R)-mevalonate: step 2/3.</text>
</comment>